<feature type="transmembrane region" description="Helical" evidence="6">
    <location>
        <begin position="44"/>
        <end position="66"/>
    </location>
</feature>
<evidence type="ECO:0000256" key="3">
    <source>
        <dbReference type="ARBA" id="ARBA00022989"/>
    </source>
</evidence>
<protein>
    <submittedName>
        <fullName evidence="8">RDD family protein</fullName>
    </submittedName>
</protein>
<evidence type="ECO:0000256" key="4">
    <source>
        <dbReference type="ARBA" id="ARBA00023136"/>
    </source>
</evidence>
<comment type="caution">
    <text evidence="8">The sequence shown here is derived from an EMBL/GenBank/DDBJ whole genome shotgun (WGS) entry which is preliminary data.</text>
</comment>
<keyword evidence="2 6" id="KW-0812">Transmembrane</keyword>
<gene>
    <name evidence="8" type="ORF">GTZ99_13500</name>
</gene>
<keyword evidence="9" id="KW-1185">Reference proteome</keyword>
<dbReference type="EMBL" id="JAAAPO010000005">
    <property type="protein sequence ID" value="NBC37564.1"/>
    <property type="molecule type" value="Genomic_DNA"/>
</dbReference>
<evidence type="ECO:0000259" key="7">
    <source>
        <dbReference type="Pfam" id="PF06271"/>
    </source>
</evidence>
<feature type="region of interest" description="Disordered" evidence="5">
    <location>
        <begin position="1"/>
        <end position="20"/>
    </location>
</feature>
<evidence type="ECO:0000256" key="5">
    <source>
        <dbReference type="SAM" id="MobiDB-lite"/>
    </source>
</evidence>
<feature type="domain" description="RDD" evidence="7">
    <location>
        <begin position="38"/>
        <end position="197"/>
    </location>
</feature>
<dbReference type="Pfam" id="PF06271">
    <property type="entry name" value="RDD"/>
    <property type="match status" value="1"/>
</dbReference>
<dbReference type="PANTHER" id="PTHR38480">
    <property type="entry name" value="SLR0254 PROTEIN"/>
    <property type="match status" value="1"/>
</dbReference>
<dbReference type="Proteomes" id="UP000753724">
    <property type="component" value="Unassembled WGS sequence"/>
</dbReference>
<proteinExistence type="predicted"/>
<evidence type="ECO:0000256" key="2">
    <source>
        <dbReference type="ARBA" id="ARBA00022692"/>
    </source>
</evidence>
<feature type="transmembrane region" description="Helical" evidence="6">
    <location>
        <begin position="165"/>
        <end position="183"/>
    </location>
</feature>
<comment type="subcellular location">
    <subcellularLocation>
        <location evidence="1">Membrane</location>
        <topology evidence="1">Multi-pass membrane protein</topology>
    </subcellularLocation>
</comment>
<evidence type="ECO:0000313" key="8">
    <source>
        <dbReference type="EMBL" id="NBC37564.1"/>
    </source>
</evidence>
<evidence type="ECO:0000313" key="9">
    <source>
        <dbReference type="Proteomes" id="UP000753724"/>
    </source>
</evidence>
<evidence type="ECO:0000256" key="6">
    <source>
        <dbReference type="SAM" id="Phobius"/>
    </source>
</evidence>
<organism evidence="8 9">
    <name type="scientific">Novosphingobium ovatum</name>
    <dbReference type="NCBI Taxonomy" id="1908523"/>
    <lineage>
        <taxon>Bacteria</taxon>
        <taxon>Pseudomonadati</taxon>
        <taxon>Pseudomonadota</taxon>
        <taxon>Alphaproteobacteria</taxon>
        <taxon>Sphingomonadales</taxon>
        <taxon>Sphingomonadaceae</taxon>
        <taxon>Novosphingobium</taxon>
    </lineage>
</organism>
<name>A0ABW9XGG9_9SPHN</name>
<reference evidence="9" key="1">
    <citation type="submission" date="2020-01" db="EMBL/GenBank/DDBJ databases">
        <title>Sphingomonas sp. strain CSW-10.</title>
        <authorList>
            <person name="Chen W.-M."/>
        </authorList>
    </citation>
    <scope>NUCLEOTIDE SEQUENCE [LARGE SCALE GENOMIC DNA]</scope>
    <source>
        <strain evidence="9">FSY-8</strain>
    </source>
</reference>
<feature type="compositionally biased region" description="Low complexity" evidence="5">
    <location>
        <begin position="1"/>
        <end position="13"/>
    </location>
</feature>
<dbReference type="RefSeq" id="WP_161719724.1">
    <property type="nucleotide sequence ID" value="NZ_JAAAPO010000005.1"/>
</dbReference>
<feature type="transmembrane region" description="Helical" evidence="6">
    <location>
        <begin position="86"/>
        <end position="108"/>
    </location>
</feature>
<keyword evidence="3 6" id="KW-1133">Transmembrane helix</keyword>
<sequence length="313" mass="34765">MSGPRSTAAARRQYQTRRARRERQVVTPEGLTLTFTLATRGARVAALLLDVFLVFLVLIGFAIAVGTIANFLDVSKSPVLRELQEVFLILLFAGLFLLRYGWLLWFELGPRGASPGKRMLGIRVAARGGGRLTPDMVIARNLLRDLEVVFPLAFVPALFQPDDQSPLALALGAWFAIFALFALTNRDNLRPGDLIAGTWVVETPRRRLVQTMSAATHAQSHPNQTAYAFSDEDLAVYGEFELQTLERVLRSAQQGQMEAVAQSICAKIGWNAPSGYEVQPFLDAYYTQLRARLERGLRLGQRKSDKFDAGRNA</sequence>
<dbReference type="InterPro" id="IPR010432">
    <property type="entry name" value="RDD"/>
</dbReference>
<evidence type="ECO:0000256" key="1">
    <source>
        <dbReference type="ARBA" id="ARBA00004141"/>
    </source>
</evidence>
<dbReference type="PANTHER" id="PTHR38480:SF1">
    <property type="entry name" value="SLR0254 PROTEIN"/>
    <property type="match status" value="1"/>
</dbReference>
<accession>A0ABW9XGG9</accession>
<keyword evidence="4 6" id="KW-0472">Membrane</keyword>